<organism evidence="2 3">
    <name type="scientific">Sphingobacterium kitahiroshimense</name>
    <dbReference type="NCBI Taxonomy" id="470446"/>
    <lineage>
        <taxon>Bacteria</taxon>
        <taxon>Pseudomonadati</taxon>
        <taxon>Bacteroidota</taxon>
        <taxon>Sphingobacteriia</taxon>
        <taxon>Sphingobacteriales</taxon>
        <taxon>Sphingobacteriaceae</taxon>
        <taxon>Sphingobacterium</taxon>
    </lineage>
</organism>
<proteinExistence type="predicted"/>
<evidence type="ECO:0000313" key="2">
    <source>
        <dbReference type="EMBL" id="MEN5380055.1"/>
    </source>
</evidence>
<keyword evidence="1" id="KW-0732">Signal</keyword>
<protein>
    <submittedName>
        <fullName evidence="2">Porin</fullName>
    </submittedName>
</protein>
<dbReference type="Gene3D" id="2.40.160.10">
    <property type="entry name" value="Porin"/>
    <property type="match status" value="1"/>
</dbReference>
<feature type="chain" id="PRO_5046317458" evidence="1">
    <location>
        <begin position="26"/>
        <end position="383"/>
    </location>
</feature>
<dbReference type="Proteomes" id="UP001409291">
    <property type="component" value="Unassembled WGS sequence"/>
</dbReference>
<dbReference type="RefSeq" id="WP_132845568.1">
    <property type="nucleotide sequence ID" value="NZ_JBDJLH010000001.1"/>
</dbReference>
<name>A0ABV0BZ55_9SPHI</name>
<reference evidence="2 3" key="1">
    <citation type="submission" date="2024-04" db="EMBL/GenBank/DDBJ databases">
        <title>WGS of bacteria from Torrens River.</title>
        <authorList>
            <person name="Wyrsch E.R."/>
            <person name="Drigo B."/>
        </authorList>
    </citation>
    <scope>NUCLEOTIDE SEQUENCE [LARGE SCALE GENOMIC DNA]</scope>
    <source>
        <strain evidence="2 3">TWI391</strain>
    </source>
</reference>
<dbReference type="InterPro" id="IPR023614">
    <property type="entry name" value="Porin_dom_sf"/>
</dbReference>
<gene>
    <name evidence="2" type="ORF">ABE541_22505</name>
</gene>
<dbReference type="EMBL" id="JBDJNQ010000013">
    <property type="protein sequence ID" value="MEN5380055.1"/>
    <property type="molecule type" value="Genomic_DNA"/>
</dbReference>
<dbReference type="Pfam" id="PF07396">
    <property type="entry name" value="Porin_O_P"/>
    <property type="match status" value="1"/>
</dbReference>
<evidence type="ECO:0000313" key="3">
    <source>
        <dbReference type="Proteomes" id="UP001409291"/>
    </source>
</evidence>
<comment type="caution">
    <text evidence="2">The sequence shown here is derived from an EMBL/GenBank/DDBJ whole genome shotgun (WGS) entry which is preliminary data.</text>
</comment>
<keyword evidence="3" id="KW-1185">Reference proteome</keyword>
<feature type="signal peptide" evidence="1">
    <location>
        <begin position="1"/>
        <end position="25"/>
    </location>
</feature>
<accession>A0ABV0BZ55</accession>
<dbReference type="InterPro" id="IPR010870">
    <property type="entry name" value="Porin_O/P"/>
</dbReference>
<evidence type="ECO:0000256" key="1">
    <source>
        <dbReference type="SAM" id="SignalP"/>
    </source>
</evidence>
<sequence>MKKNLPFATCTLIGFLLLYSISARAQVPDSTQGEILESYPKFQFKGLFQGRFTTSLKKNVDVEGLHHTDDKGTNNSFSLKYMRAQLKGQISRRVEVVALANFADFKNDPKTRVLENAYLRYSFNPKVAITVGQFRPWFGLEETYPVDIIKSLEWSNQYTEFGKNGWTSFQIGASVGGTLPLGTIPMRYAVSVVNGNGKNQVSDKDNGKQFLTRIVFDLAKKYDFSIGLNGGTGTVFKRNVHALAFDVSSKFQLAHKWNIDFQIEAKQAINHNLYFSLEETERLQDIYQYQMRGAYFLPNMRYEIDYKNLKAIEFSCRYEYLDTDFRQKSNPRQSLVPMVSLEFLKNYGARIQMGMQMDYYKHQIESTNKYNGNLFILQVQSRL</sequence>